<comment type="caution">
    <text evidence="1">The sequence shown here is derived from an EMBL/GenBank/DDBJ whole genome shotgun (WGS) entry which is preliminary data.</text>
</comment>
<keyword evidence="2" id="KW-1185">Reference proteome</keyword>
<dbReference type="Proteomes" id="UP001320706">
    <property type="component" value="Unassembled WGS sequence"/>
</dbReference>
<gene>
    <name evidence="1" type="ORF">M8818_000707</name>
</gene>
<accession>A0ACC3SMY1</accession>
<evidence type="ECO:0000313" key="2">
    <source>
        <dbReference type="Proteomes" id="UP001320706"/>
    </source>
</evidence>
<organism evidence="1 2">
    <name type="scientific">Zalaria obscura</name>
    <dbReference type="NCBI Taxonomy" id="2024903"/>
    <lineage>
        <taxon>Eukaryota</taxon>
        <taxon>Fungi</taxon>
        <taxon>Dikarya</taxon>
        <taxon>Ascomycota</taxon>
        <taxon>Pezizomycotina</taxon>
        <taxon>Dothideomycetes</taxon>
        <taxon>Dothideomycetidae</taxon>
        <taxon>Dothideales</taxon>
        <taxon>Zalariaceae</taxon>
        <taxon>Zalaria</taxon>
    </lineage>
</organism>
<sequence length="516" mass="56275">MDEYDIDDGDFDYGWDDDGYLYVEDGDDGLADELAENAIASPPPVAFLPEYGELDPYEYWMDIEYNDDVYYDNEGTYYEDNTMAKVGGKRKRSGSSSDQPSKRRKGASGIDDKVDVWYNQENVIWRPLAETFKFKDEGKLEKKPMSSFALLKDWRDRLNKSDEGERNSIPELPAAKDADEDEEGSEWEDEAMEEGVAEGDEEGEGLAIDPEMLKSALAAKFSALGRGIDHGALIQSLMQMISGGEDVNIDEIVGELTNSVLDQASKGGADSEVSQWLSQQGVSLPEDEEENEEETEQSVKDEPSKTLAAKSPKQSDNSPRDSAVSVGSSQGKTRVLPTRTSPASKLGKANVVEKTVSSTAAEPAKRELHTVADPTAATPRRLSHVLVPSHPSSPEKLVPATTPATAKKLKRVSFAPSVNNTEAQDESIPESQPEHEETQEKAPSKAPSAAKAKAASTAKQSRKRKASTDETAPAPEPQKRQLRSFAAPTAASKGKAKAVEPMKKEPAKRVTRSSKK</sequence>
<proteinExistence type="predicted"/>
<dbReference type="EMBL" id="JAMKPW020000003">
    <property type="protein sequence ID" value="KAK8219733.1"/>
    <property type="molecule type" value="Genomic_DNA"/>
</dbReference>
<name>A0ACC3SMY1_9PEZI</name>
<evidence type="ECO:0000313" key="1">
    <source>
        <dbReference type="EMBL" id="KAK8219733.1"/>
    </source>
</evidence>
<reference evidence="1" key="1">
    <citation type="submission" date="2024-02" db="EMBL/GenBank/DDBJ databases">
        <title>Metagenome Assembled Genome of Zalaria obscura JY119.</title>
        <authorList>
            <person name="Vighnesh L."/>
            <person name="Jagadeeshwari U."/>
            <person name="Venkata Ramana C."/>
            <person name="Sasikala C."/>
        </authorList>
    </citation>
    <scope>NUCLEOTIDE SEQUENCE</scope>
    <source>
        <strain evidence="1">JY119</strain>
    </source>
</reference>
<protein>
    <submittedName>
        <fullName evidence="1">Uncharacterized protein</fullName>
    </submittedName>
</protein>